<sequence length="162" mass="18653">MYGSSDPNETFVPFALMIDQSAVHARRLRSKLDAEIQLTDQSSAKFPELPFISGFLHDALNFLPGRKFIPNYFGLIDLLSYELHSTSRFSFITANPRCRAYCKVWRETKLKMISQKGFGDLSSVVRAIDEIQRPRRPKMFERFGDLSSMVKTMDGVQWSRFG</sequence>
<dbReference type="EMBL" id="JAVFWL010000001">
    <property type="protein sequence ID" value="KAK6727612.1"/>
    <property type="molecule type" value="Genomic_DNA"/>
</dbReference>
<proteinExistence type="predicted"/>
<gene>
    <name evidence="1" type="primary">Necator_chrI.g1480</name>
    <name evidence="1" type="ORF">RB195_005354</name>
</gene>
<protein>
    <submittedName>
        <fullName evidence="1">Uncharacterized protein</fullName>
    </submittedName>
</protein>
<organism evidence="1 2">
    <name type="scientific">Necator americanus</name>
    <name type="common">Human hookworm</name>
    <dbReference type="NCBI Taxonomy" id="51031"/>
    <lineage>
        <taxon>Eukaryota</taxon>
        <taxon>Metazoa</taxon>
        <taxon>Ecdysozoa</taxon>
        <taxon>Nematoda</taxon>
        <taxon>Chromadorea</taxon>
        <taxon>Rhabditida</taxon>
        <taxon>Rhabditina</taxon>
        <taxon>Rhabditomorpha</taxon>
        <taxon>Strongyloidea</taxon>
        <taxon>Ancylostomatidae</taxon>
        <taxon>Bunostominae</taxon>
        <taxon>Necator</taxon>
    </lineage>
</organism>
<name>A0ABR1BMD7_NECAM</name>
<evidence type="ECO:0000313" key="1">
    <source>
        <dbReference type="EMBL" id="KAK6727612.1"/>
    </source>
</evidence>
<evidence type="ECO:0000313" key="2">
    <source>
        <dbReference type="Proteomes" id="UP001303046"/>
    </source>
</evidence>
<reference evidence="1 2" key="1">
    <citation type="submission" date="2023-08" db="EMBL/GenBank/DDBJ databases">
        <title>A Necator americanus chromosomal reference genome.</title>
        <authorList>
            <person name="Ilik V."/>
            <person name="Petrzelkova K.J."/>
            <person name="Pardy F."/>
            <person name="Fuh T."/>
            <person name="Niatou-Singa F.S."/>
            <person name="Gouil Q."/>
            <person name="Baker L."/>
            <person name="Ritchie M.E."/>
            <person name="Jex A.R."/>
            <person name="Gazzola D."/>
            <person name="Li H."/>
            <person name="Toshio Fujiwara R."/>
            <person name="Zhan B."/>
            <person name="Aroian R.V."/>
            <person name="Pafco B."/>
            <person name="Schwarz E.M."/>
        </authorList>
    </citation>
    <scope>NUCLEOTIDE SEQUENCE [LARGE SCALE GENOMIC DNA]</scope>
    <source>
        <strain evidence="1 2">Aroian</strain>
        <tissue evidence="1">Whole animal</tissue>
    </source>
</reference>
<comment type="caution">
    <text evidence="1">The sequence shown here is derived from an EMBL/GenBank/DDBJ whole genome shotgun (WGS) entry which is preliminary data.</text>
</comment>
<dbReference type="Proteomes" id="UP001303046">
    <property type="component" value="Unassembled WGS sequence"/>
</dbReference>
<accession>A0ABR1BMD7</accession>
<keyword evidence="2" id="KW-1185">Reference proteome</keyword>